<evidence type="ECO:0000256" key="1">
    <source>
        <dbReference type="ARBA" id="ARBA00022737"/>
    </source>
</evidence>
<dbReference type="PANTHER" id="PTHR46708:SF2">
    <property type="entry name" value="FIBRONECTIN TYPE-III DOMAIN-CONTAINING PROTEIN"/>
    <property type="match status" value="1"/>
</dbReference>
<dbReference type="Pfam" id="PF00041">
    <property type="entry name" value="fn3"/>
    <property type="match status" value="2"/>
</dbReference>
<gene>
    <name evidence="5" type="primary">ptp-3</name>
    <name evidence="5" type="ORF">Anas_08068</name>
</gene>
<dbReference type="SMART" id="SM00060">
    <property type="entry name" value="FN3"/>
    <property type="match status" value="4"/>
</dbReference>
<protein>
    <submittedName>
        <fullName evidence="5">Tyrosine-protein phosphatase Lar-like</fullName>
    </submittedName>
</protein>
<feature type="region of interest" description="Disordered" evidence="2">
    <location>
        <begin position="1"/>
        <end position="37"/>
    </location>
</feature>
<evidence type="ECO:0000256" key="3">
    <source>
        <dbReference type="SAM" id="Phobius"/>
    </source>
</evidence>
<feature type="domain" description="Fibronectin type-III" evidence="4">
    <location>
        <begin position="223"/>
        <end position="321"/>
    </location>
</feature>
<keyword evidence="1" id="KW-0677">Repeat</keyword>
<keyword evidence="3" id="KW-0812">Transmembrane</keyword>
<keyword evidence="3" id="KW-1133">Transmembrane helix</keyword>
<dbReference type="InterPro" id="IPR013783">
    <property type="entry name" value="Ig-like_fold"/>
</dbReference>
<dbReference type="PROSITE" id="PS50853">
    <property type="entry name" value="FN3"/>
    <property type="match status" value="4"/>
</dbReference>
<accession>A0A5N5T8U0</accession>
<feature type="domain" description="Fibronectin type-III" evidence="4">
    <location>
        <begin position="123"/>
        <end position="221"/>
    </location>
</feature>
<sequence length="457" mass="49782">MDMDDGEAATTRSSTANQIPGDMGDVTTKEANSTNITVTVEPPETTCEVLRYDVEGIGVAKWNENITIPYKGTLVKSLVGNTYVIPDVNPYTAYTFNISATTAGGTTNGVPYEEETVEGVPSEPMNFKATVLDSRRVRLTWDEPEFQNGDQLDEYYLSYELLGMESEEIVLRKTAKTYTLGDEDPETLLPCQTYNIRLSASNENGIGSAASLSAKIQAEKPNAVTRLRCNADGPHSAELTWNVNHTTCRIKYYTISLNGNILWSETSNTLVNETNIPPNGGSLTLTDLIADTIYNITLQPGNDAGLGEAKSCPQQIQTDPDVPGKPVGLNVTDRTKSKLEIKWLAPEMRNGILTSFKITWGDNGEDSVDAVNDTSYVYSYSIEDLDDDKIYGIKVYAGNVKGFGPAASEDGETEKSHLGAILGTVIPVIVIIIAVALGVWYNKSHKKKKKNTSNSDD</sequence>
<dbReference type="SUPFAM" id="SSF49265">
    <property type="entry name" value="Fibronectin type III"/>
    <property type="match status" value="2"/>
</dbReference>
<reference evidence="5 6" key="1">
    <citation type="journal article" date="2019" name="PLoS Biol.">
        <title>Sex chromosomes control vertical transmission of feminizing Wolbachia symbionts in an isopod.</title>
        <authorList>
            <person name="Becking T."/>
            <person name="Chebbi M.A."/>
            <person name="Giraud I."/>
            <person name="Moumen B."/>
            <person name="Laverre T."/>
            <person name="Caubet Y."/>
            <person name="Peccoud J."/>
            <person name="Gilbert C."/>
            <person name="Cordaux R."/>
        </authorList>
    </citation>
    <scope>NUCLEOTIDE SEQUENCE [LARGE SCALE GENOMIC DNA]</scope>
    <source>
        <strain evidence="5">ANa2</strain>
        <tissue evidence="5">Whole body excluding digestive tract and cuticle</tissue>
    </source>
</reference>
<organism evidence="5 6">
    <name type="scientific">Armadillidium nasatum</name>
    <dbReference type="NCBI Taxonomy" id="96803"/>
    <lineage>
        <taxon>Eukaryota</taxon>
        <taxon>Metazoa</taxon>
        <taxon>Ecdysozoa</taxon>
        <taxon>Arthropoda</taxon>
        <taxon>Crustacea</taxon>
        <taxon>Multicrustacea</taxon>
        <taxon>Malacostraca</taxon>
        <taxon>Eumalacostraca</taxon>
        <taxon>Peracarida</taxon>
        <taxon>Isopoda</taxon>
        <taxon>Oniscidea</taxon>
        <taxon>Crinocheta</taxon>
        <taxon>Armadillidiidae</taxon>
        <taxon>Armadillidium</taxon>
    </lineage>
</organism>
<dbReference type="PANTHER" id="PTHR46708">
    <property type="entry name" value="TENASCIN"/>
    <property type="match status" value="1"/>
</dbReference>
<dbReference type="Gene3D" id="2.60.40.10">
    <property type="entry name" value="Immunoglobulins"/>
    <property type="match status" value="4"/>
</dbReference>
<feature type="transmembrane region" description="Helical" evidence="3">
    <location>
        <begin position="418"/>
        <end position="441"/>
    </location>
</feature>
<comment type="caution">
    <text evidence="5">The sequence shown here is derived from an EMBL/GenBank/DDBJ whole genome shotgun (WGS) entry which is preliminary data.</text>
</comment>
<dbReference type="AlphaFoldDB" id="A0A5N5T8U0"/>
<dbReference type="CDD" id="cd00063">
    <property type="entry name" value="FN3"/>
    <property type="match status" value="4"/>
</dbReference>
<evidence type="ECO:0000313" key="5">
    <source>
        <dbReference type="EMBL" id="KAB7502912.1"/>
    </source>
</evidence>
<dbReference type="InterPro" id="IPR003961">
    <property type="entry name" value="FN3_dom"/>
</dbReference>
<feature type="domain" description="Fibronectin type-III" evidence="4">
    <location>
        <begin position="19"/>
        <end position="122"/>
    </location>
</feature>
<proteinExistence type="predicted"/>
<dbReference type="Proteomes" id="UP000326759">
    <property type="component" value="Unassembled WGS sequence"/>
</dbReference>
<keyword evidence="3" id="KW-0472">Membrane</keyword>
<evidence type="ECO:0000313" key="6">
    <source>
        <dbReference type="Proteomes" id="UP000326759"/>
    </source>
</evidence>
<dbReference type="InterPro" id="IPR036116">
    <property type="entry name" value="FN3_sf"/>
</dbReference>
<evidence type="ECO:0000259" key="4">
    <source>
        <dbReference type="PROSITE" id="PS50853"/>
    </source>
</evidence>
<name>A0A5N5T8U0_9CRUS</name>
<keyword evidence="6" id="KW-1185">Reference proteome</keyword>
<dbReference type="OrthoDB" id="261433at2759"/>
<dbReference type="EMBL" id="SEYY01006408">
    <property type="protein sequence ID" value="KAB7502912.1"/>
    <property type="molecule type" value="Genomic_DNA"/>
</dbReference>
<feature type="domain" description="Fibronectin type-III" evidence="4">
    <location>
        <begin position="325"/>
        <end position="419"/>
    </location>
</feature>
<dbReference type="InterPro" id="IPR050991">
    <property type="entry name" value="ECM_Regulatory_Proteins"/>
</dbReference>
<evidence type="ECO:0000256" key="2">
    <source>
        <dbReference type="SAM" id="MobiDB-lite"/>
    </source>
</evidence>